<dbReference type="GO" id="GO:0008270">
    <property type="term" value="F:zinc ion binding"/>
    <property type="evidence" value="ECO:0007669"/>
    <property type="project" value="UniProtKB-KW"/>
</dbReference>
<keyword evidence="2" id="KW-0677">Repeat</keyword>
<feature type="domain" description="C2H2-type" evidence="6">
    <location>
        <begin position="961"/>
        <end position="990"/>
    </location>
</feature>
<dbReference type="InterPro" id="IPR027417">
    <property type="entry name" value="P-loop_NTPase"/>
</dbReference>
<feature type="domain" description="C2H2-type" evidence="6">
    <location>
        <begin position="933"/>
        <end position="960"/>
    </location>
</feature>
<dbReference type="PROSITE" id="PS50157">
    <property type="entry name" value="ZINC_FINGER_C2H2_2"/>
    <property type="match status" value="2"/>
</dbReference>
<dbReference type="FunFam" id="3.30.160.60:FF:000072">
    <property type="entry name" value="zinc finger protein 143 isoform X1"/>
    <property type="match status" value="1"/>
</dbReference>
<gene>
    <name evidence="7" type="ORF">M441DRAFT_196486</name>
</gene>
<dbReference type="Pfam" id="PF24883">
    <property type="entry name" value="NPHP3_N"/>
    <property type="match status" value="1"/>
</dbReference>
<dbReference type="STRING" id="1042311.A0A2T3Z395"/>
<dbReference type="InterPro" id="IPR056884">
    <property type="entry name" value="NPHP3-like_N"/>
</dbReference>
<evidence type="ECO:0000256" key="1">
    <source>
        <dbReference type="ARBA" id="ARBA00022723"/>
    </source>
</evidence>
<dbReference type="InterPro" id="IPR054471">
    <property type="entry name" value="GPIID_WHD"/>
</dbReference>
<proteinExistence type="predicted"/>
<dbReference type="Gene3D" id="3.40.50.300">
    <property type="entry name" value="P-loop containing nucleotide triphosphate hydrolases"/>
    <property type="match status" value="1"/>
</dbReference>
<keyword evidence="3 5" id="KW-0863">Zinc-finger</keyword>
<keyword evidence="8" id="KW-1185">Reference proteome</keyword>
<dbReference type="Gene3D" id="3.30.160.60">
    <property type="entry name" value="Classic Zinc Finger"/>
    <property type="match status" value="2"/>
</dbReference>
<dbReference type="EMBL" id="KZ679264">
    <property type="protein sequence ID" value="PTB39291.1"/>
    <property type="molecule type" value="Genomic_DNA"/>
</dbReference>
<dbReference type="Proteomes" id="UP000240493">
    <property type="component" value="Unassembled WGS sequence"/>
</dbReference>
<dbReference type="PANTHER" id="PTHR10039:SF14">
    <property type="entry name" value="NACHT DOMAIN-CONTAINING PROTEIN"/>
    <property type="match status" value="1"/>
</dbReference>
<evidence type="ECO:0000256" key="3">
    <source>
        <dbReference type="ARBA" id="ARBA00022771"/>
    </source>
</evidence>
<dbReference type="PROSITE" id="PS00028">
    <property type="entry name" value="ZINC_FINGER_C2H2_1"/>
    <property type="match status" value="2"/>
</dbReference>
<dbReference type="InterPro" id="IPR036236">
    <property type="entry name" value="Znf_C2H2_sf"/>
</dbReference>
<dbReference type="AlphaFoldDB" id="A0A2T3Z395"/>
<accession>A0A2T3Z395</accession>
<evidence type="ECO:0000259" key="6">
    <source>
        <dbReference type="PROSITE" id="PS50157"/>
    </source>
</evidence>
<keyword evidence="4" id="KW-0862">Zinc</keyword>
<name>A0A2T3Z395_TRIA4</name>
<reference evidence="7 8" key="1">
    <citation type="submission" date="2016-07" db="EMBL/GenBank/DDBJ databases">
        <title>Multiple horizontal gene transfer events from other fungi enriched the ability of initially mycotrophic Trichoderma (Ascomycota) to feed on dead plant biomass.</title>
        <authorList>
            <consortium name="DOE Joint Genome Institute"/>
            <person name="Aerts A."/>
            <person name="Atanasova L."/>
            <person name="Chenthamara K."/>
            <person name="Zhang J."/>
            <person name="Grujic M."/>
            <person name="Henrissat B."/>
            <person name="Kuo A."/>
            <person name="Salamov A."/>
            <person name="Lipzen A."/>
            <person name="Labutti K."/>
            <person name="Barry K."/>
            <person name="Miao Y."/>
            <person name="Rahimi M.J."/>
            <person name="Shen Q."/>
            <person name="Grigoriev I.V."/>
            <person name="Kubicek C.P."/>
            <person name="Druzhinina I.S."/>
        </authorList>
    </citation>
    <scope>NUCLEOTIDE SEQUENCE [LARGE SCALE GENOMIC DNA]</scope>
    <source>
        <strain evidence="7 8">CBS 433.97</strain>
    </source>
</reference>
<dbReference type="SMART" id="SM00355">
    <property type="entry name" value="ZnF_C2H2"/>
    <property type="match status" value="3"/>
</dbReference>
<protein>
    <recommendedName>
        <fullName evidence="6">C2H2-type domain-containing protein</fullName>
    </recommendedName>
</protein>
<dbReference type="GO" id="GO:0000981">
    <property type="term" value="F:DNA-binding transcription factor activity, RNA polymerase II-specific"/>
    <property type="evidence" value="ECO:0007669"/>
    <property type="project" value="UniProtKB-ARBA"/>
</dbReference>
<dbReference type="GO" id="GO:0000978">
    <property type="term" value="F:RNA polymerase II cis-regulatory region sequence-specific DNA binding"/>
    <property type="evidence" value="ECO:0007669"/>
    <property type="project" value="UniProtKB-ARBA"/>
</dbReference>
<evidence type="ECO:0000313" key="8">
    <source>
        <dbReference type="Proteomes" id="UP000240493"/>
    </source>
</evidence>
<dbReference type="Pfam" id="PF22939">
    <property type="entry name" value="WHD_GPIID"/>
    <property type="match status" value="1"/>
</dbReference>
<keyword evidence="1" id="KW-0479">Metal-binding</keyword>
<evidence type="ECO:0000313" key="7">
    <source>
        <dbReference type="EMBL" id="PTB39291.1"/>
    </source>
</evidence>
<dbReference type="InterPro" id="IPR013087">
    <property type="entry name" value="Znf_C2H2_type"/>
</dbReference>
<evidence type="ECO:0000256" key="5">
    <source>
        <dbReference type="PROSITE-ProRule" id="PRU00042"/>
    </source>
</evidence>
<evidence type="ECO:0000256" key="4">
    <source>
        <dbReference type="ARBA" id="ARBA00022833"/>
    </source>
</evidence>
<evidence type="ECO:0000256" key="2">
    <source>
        <dbReference type="ARBA" id="ARBA00022737"/>
    </source>
</evidence>
<dbReference type="SUPFAM" id="SSF52540">
    <property type="entry name" value="P-loop containing nucleoside triphosphate hydrolases"/>
    <property type="match status" value="1"/>
</dbReference>
<sequence>MSTNELLKIAREFRKTLRPQDKETFETSSYNDVLQDVNDIQSQRELTKTMINMKRIQPFLIGMVNLEKILVAIKFQQVSDVMACVWGSIRFLLKTTNLTEREIDNLLDAYEKLGDKIPPLYEYAPLFIGFTESELCLVHIYRDVSTFHQNSYKLFSLRSSLCLKLYKPTWKALNDTIKHLEDSLERHGQFIQDHGSPFRNPLASLDIGSELLFEESEPYTTQNWGRLSLELHNYDDSVIKHQDDFGEKENLKKEEMKTKVLEWISASKETNSLHKRFQDTRICPDTGRWLFKKYSEVTDWMNEDLPPESAIWLHGSRGYGKTILASIIIDELHSRKNRKAIDSESKIYYFYCQEADADHRTHLGILKGILYQMVDTNDYLLPYCADKAESGGSTTLAHVDVAQALIEAFFEYNSRQYVVIDGLDECETGEEMRKIANFFMKQVSKCDNDIKQGQLRVLFMSQKTPELEKDHVMPEEDGRIQLKSTDNAEDIRAYVKARIPEFSKTRGTRSGFNLSEADEDQIVSIVCGRSEEMFLYAHLAIEYLLQQPTKGRLLQKAKGEMLPETLRQIYEKLLGAVRDELLQLEDGEEHWKMAKLLLGWLVCAKRPLKWNEMQSILSYEPERQKVDFDNEMLRQEAEKYLGSLVHILDGGHIRIIHSTARRYIVNNAHINAQETQCQLTVLCLRYLCLLTTSDLDPNEEEHLKKVRHGWFAFQDYACSQWHSHVDTVIKACKDLFCSSTYNGQHTESFGSALQNFIDTHREYLTTELHSDLARDLPAELKEYSGLSFYDNLCLLWNHIYTHQKSAYDIRNTVGIARIEAALLRNRSTLETLTPASQAVNNDTIADYYGPNLFKCKRVLCKFFYIGYEKKDDREAHNSRHDRPYQCPAQCNLAPLGFSNKKDWERHMRHYHPHLSEGPSIFEALRHRTGPTEFKCSLCGKQFTRKITLQGHERSHFGERPYKCSHEGCTKAFARLNDCQRHWKIHSRRQGR</sequence>
<organism evidence="7 8">
    <name type="scientific">Trichoderma asperellum (strain ATCC 204424 / CBS 433.97 / NBRC 101777)</name>
    <dbReference type="NCBI Taxonomy" id="1042311"/>
    <lineage>
        <taxon>Eukaryota</taxon>
        <taxon>Fungi</taxon>
        <taxon>Dikarya</taxon>
        <taxon>Ascomycota</taxon>
        <taxon>Pezizomycotina</taxon>
        <taxon>Sordariomycetes</taxon>
        <taxon>Hypocreomycetidae</taxon>
        <taxon>Hypocreales</taxon>
        <taxon>Hypocreaceae</taxon>
        <taxon>Trichoderma</taxon>
    </lineage>
</organism>
<dbReference type="PANTHER" id="PTHR10039">
    <property type="entry name" value="AMELOGENIN"/>
    <property type="match status" value="1"/>
</dbReference>
<dbReference type="SUPFAM" id="SSF57667">
    <property type="entry name" value="beta-beta-alpha zinc fingers"/>
    <property type="match status" value="1"/>
</dbReference>
<dbReference type="OrthoDB" id="21416at2759"/>